<dbReference type="PROSITE" id="PS50005">
    <property type="entry name" value="TPR"/>
    <property type="match status" value="1"/>
</dbReference>
<evidence type="ECO:0000259" key="3">
    <source>
        <dbReference type="Pfam" id="PF13480"/>
    </source>
</evidence>
<dbReference type="Pfam" id="PF13432">
    <property type="entry name" value="TPR_16"/>
    <property type="match status" value="1"/>
</dbReference>
<evidence type="ECO:0000256" key="1">
    <source>
        <dbReference type="PROSITE-ProRule" id="PRU00339"/>
    </source>
</evidence>
<dbReference type="Proteomes" id="UP000189935">
    <property type="component" value="Chromosome I"/>
</dbReference>
<dbReference type="SUPFAM" id="SSF48452">
    <property type="entry name" value="TPR-like"/>
    <property type="match status" value="1"/>
</dbReference>
<dbReference type="InterPro" id="IPR019734">
    <property type="entry name" value="TPR_rpt"/>
</dbReference>
<evidence type="ECO:0000256" key="2">
    <source>
        <dbReference type="SAM" id="MobiDB-lite"/>
    </source>
</evidence>
<dbReference type="AlphaFoldDB" id="A0A1M6XGV6"/>
<accession>A0A1M6XGV6</accession>
<dbReference type="InterPro" id="IPR016181">
    <property type="entry name" value="Acyl_CoA_acyltransferase"/>
</dbReference>
<dbReference type="RefSeq" id="WP_079542196.1">
    <property type="nucleotide sequence ID" value="NZ_LT670844.1"/>
</dbReference>
<dbReference type="PANTHER" id="PTHR44998:SF1">
    <property type="entry name" value="UDP-N-ACETYLGLUCOSAMINE--PEPTIDE N-ACETYLGLUCOSAMINYLTRANSFERASE 110 KDA SUBUNIT"/>
    <property type="match status" value="1"/>
</dbReference>
<dbReference type="OrthoDB" id="9808976at2"/>
<dbReference type="SMART" id="SM00028">
    <property type="entry name" value="TPR"/>
    <property type="match status" value="3"/>
</dbReference>
<evidence type="ECO:0000313" key="5">
    <source>
        <dbReference type="Proteomes" id="UP000189935"/>
    </source>
</evidence>
<proteinExistence type="predicted"/>
<name>A0A1M6XGV6_9BRAD</name>
<evidence type="ECO:0000313" key="4">
    <source>
        <dbReference type="EMBL" id="SHL05197.1"/>
    </source>
</evidence>
<reference evidence="4 5" key="1">
    <citation type="submission" date="2016-11" db="EMBL/GenBank/DDBJ databases">
        <authorList>
            <person name="Jaros S."/>
            <person name="Januszkiewicz K."/>
            <person name="Wedrychowicz H."/>
        </authorList>
    </citation>
    <scope>NUCLEOTIDE SEQUENCE [LARGE SCALE GENOMIC DNA]</scope>
    <source>
        <strain evidence="4 5">GAS499</strain>
    </source>
</reference>
<sequence>MHIDIIETLPSLAKLEDNWNAVYDADPEAQIFLSWKWLNGWLSHIEGPWFILAAKAADSTDAPYVAFFPLRLQTTIEKDVLHEVKMAGNFSADYTGMVCAPDAEGKVIPAFARYIKQMHWARLNLENVRMSERRFRLLLAYFPKANFQVTEVNRVGNNDGIDNSVCPYAALPKDWEAYLLSLSANTRQKIRRLLKQVDADGEYRITVSTPETFARDLDTLLRFWAIKWRPRKGDLTDKLVRSNTITLTRSFKSGLVFLPTFWQGDRPVAALATLVDQRKRTFSFYITGRDEAFDGPPPGLLLHAFSIRHAIENGFSEYDFLRGNEPYKYSYHCAERKIHCTLVETRNGRNLGDGIDPRSIPDVLEQATDLHQKRNLAAAERGYRRILDVQPKHADALHRLGQLLVANDNHAGAKRLFKTLTMVRPDAPKAWLCLAQACESLGQHAEAIQPYLEVMKLSPDQADGFVGLSRALVKLGRIEEVNNALLSTLGTTEKPAVRKWRGSDRASAVTPRLHEERQLSS</sequence>
<feature type="region of interest" description="Disordered" evidence="2">
    <location>
        <begin position="497"/>
        <end position="521"/>
    </location>
</feature>
<feature type="repeat" description="TPR" evidence="1">
    <location>
        <begin position="428"/>
        <end position="461"/>
    </location>
</feature>
<dbReference type="EMBL" id="LT670844">
    <property type="protein sequence ID" value="SHL05197.1"/>
    <property type="molecule type" value="Genomic_DNA"/>
</dbReference>
<protein>
    <submittedName>
        <fullName evidence="4">Tetratricopeptide repeat-containing protein</fullName>
    </submittedName>
</protein>
<dbReference type="Gene3D" id="1.25.40.10">
    <property type="entry name" value="Tetratricopeptide repeat domain"/>
    <property type="match status" value="1"/>
</dbReference>
<dbReference type="SUPFAM" id="SSF55729">
    <property type="entry name" value="Acyl-CoA N-acyltransferases (Nat)"/>
    <property type="match status" value="1"/>
</dbReference>
<gene>
    <name evidence="4" type="ORF">SAMN05444159_4868</name>
</gene>
<feature type="compositionally biased region" description="Basic and acidic residues" evidence="2">
    <location>
        <begin position="512"/>
        <end position="521"/>
    </location>
</feature>
<feature type="domain" description="BioF2-like acetyltransferase" evidence="3">
    <location>
        <begin position="185"/>
        <end position="328"/>
    </location>
</feature>
<keyword evidence="1" id="KW-0802">TPR repeat</keyword>
<dbReference type="PANTHER" id="PTHR44998">
    <property type="match status" value="1"/>
</dbReference>
<dbReference type="InterPro" id="IPR011990">
    <property type="entry name" value="TPR-like_helical_dom_sf"/>
</dbReference>
<organism evidence="4 5">
    <name type="scientific">Bradyrhizobium lablabi</name>
    <dbReference type="NCBI Taxonomy" id="722472"/>
    <lineage>
        <taxon>Bacteria</taxon>
        <taxon>Pseudomonadati</taxon>
        <taxon>Pseudomonadota</taxon>
        <taxon>Alphaproteobacteria</taxon>
        <taxon>Hyphomicrobiales</taxon>
        <taxon>Nitrobacteraceae</taxon>
        <taxon>Bradyrhizobium</taxon>
    </lineage>
</organism>
<dbReference type="Pfam" id="PF13480">
    <property type="entry name" value="Acetyltransf_6"/>
    <property type="match status" value="1"/>
</dbReference>
<dbReference type="Gene3D" id="3.40.630.30">
    <property type="match status" value="1"/>
</dbReference>
<dbReference type="InterPro" id="IPR038740">
    <property type="entry name" value="BioF2-like_GNAT_dom"/>
</dbReference>